<keyword evidence="2" id="KW-1185">Reference proteome</keyword>
<reference evidence="1 2" key="1">
    <citation type="journal article" date="2016" name="BMC Genomics">
        <title>Comparative genomics reveals Cyclospora cayetanensis possesses coccidia-like metabolism and invasion components but unique surface antigens.</title>
        <authorList>
            <person name="Liu S."/>
            <person name="Wang L."/>
            <person name="Zheng H."/>
            <person name="Xu Z."/>
            <person name="Roellig D.M."/>
            <person name="Li N."/>
            <person name="Frace M.A."/>
            <person name="Tang K."/>
            <person name="Arrowood M.J."/>
            <person name="Moss D.M."/>
            <person name="Zhang L."/>
            <person name="Feng Y."/>
            <person name="Xiao L."/>
        </authorList>
    </citation>
    <scope>NUCLEOTIDE SEQUENCE [LARGE SCALE GENOMIC DNA]</scope>
    <source>
        <strain evidence="1 2">CHN_HEN01</strain>
    </source>
</reference>
<dbReference type="VEuPathDB" id="ToxoDB:cyc_06400"/>
<organism evidence="1 2">
    <name type="scientific">Cyclospora cayetanensis</name>
    <dbReference type="NCBI Taxonomy" id="88456"/>
    <lineage>
        <taxon>Eukaryota</taxon>
        <taxon>Sar</taxon>
        <taxon>Alveolata</taxon>
        <taxon>Apicomplexa</taxon>
        <taxon>Conoidasida</taxon>
        <taxon>Coccidia</taxon>
        <taxon>Eucoccidiorida</taxon>
        <taxon>Eimeriorina</taxon>
        <taxon>Eimeriidae</taxon>
        <taxon>Cyclospora</taxon>
    </lineage>
</organism>
<proteinExistence type="predicted"/>
<evidence type="ECO:0000313" key="1">
    <source>
        <dbReference type="EMBL" id="OEH79378.1"/>
    </source>
</evidence>
<protein>
    <submittedName>
        <fullName evidence="1">Uncharacterized protein</fullName>
    </submittedName>
</protein>
<dbReference type="EMBL" id="JROU02000409">
    <property type="protein sequence ID" value="OEH79378.1"/>
    <property type="molecule type" value="Genomic_DNA"/>
</dbReference>
<accession>A0A1D3D7E9</accession>
<name>A0A1D3D7E9_9EIME</name>
<gene>
    <name evidence="1" type="ORF">cyc_06400</name>
</gene>
<comment type="caution">
    <text evidence="1">The sequence shown here is derived from an EMBL/GenBank/DDBJ whole genome shotgun (WGS) entry which is preliminary data.</text>
</comment>
<dbReference type="Proteomes" id="UP000095192">
    <property type="component" value="Unassembled WGS sequence"/>
</dbReference>
<sequence length="241" mass="26596">MLALTSSEAKKAETVETPFETTLAGPQVSSSIYQAAMKEKLEALREMLPAAQHLADVLPYDGCNDLGGTPFVKPLASTFASLQKSYRDLTIQLMAGAVSLCDGRLFQSEDDEELLWRAALDLEALQRVSRQEFISNDVASRMSRDTVEELKKAEAAVASIDKCSELIESSAHLDDARNHMSSAQMIPEKACQAEAAMEVQLVNYELAAIMERELAQFSKRMANEGCIQTASQSWWRTFFSA</sequence>
<dbReference type="InParanoid" id="A0A1D3D7E9"/>
<dbReference type="AlphaFoldDB" id="A0A1D3D7E9"/>
<evidence type="ECO:0000313" key="2">
    <source>
        <dbReference type="Proteomes" id="UP000095192"/>
    </source>
</evidence>